<proteinExistence type="predicted"/>
<protein>
    <submittedName>
        <fullName evidence="2">Uncharacterized protein</fullName>
    </submittedName>
</protein>
<feature type="chain" id="PRO_5041920319" evidence="1">
    <location>
        <begin position="22"/>
        <end position="203"/>
    </location>
</feature>
<feature type="signal peptide" evidence="1">
    <location>
        <begin position="1"/>
        <end position="21"/>
    </location>
</feature>
<evidence type="ECO:0000313" key="2">
    <source>
        <dbReference type="EMBL" id="CAI9786759.1"/>
    </source>
</evidence>
<dbReference type="EMBL" id="OU503058">
    <property type="protein sequence ID" value="CAI9786759.1"/>
    <property type="molecule type" value="Genomic_DNA"/>
</dbReference>
<gene>
    <name evidence="2" type="ORF">FPE_LOCUS34189</name>
</gene>
<evidence type="ECO:0000256" key="1">
    <source>
        <dbReference type="SAM" id="SignalP"/>
    </source>
</evidence>
<accession>A0AAD2EDM9</accession>
<dbReference type="Proteomes" id="UP000834106">
    <property type="component" value="Chromosome 23"/>
</dbReference>
<keyword evidence="3" id="KW-1185">Reference proteome</keyword>
<reference evidence="2" key="1">
    <citation type="submission" date="2023-05" db="EMBL/GenBank/DDBJ databases">
        <authorList>
            <person name="Huff M."/>
        </authorList>
    </citation>
    <scope>NUCLEOTIDE SEQUENCE</scope>
</reference>
<dbReference type="AlphaFoldDB" id="A0AAD2EDM9"/>
<sequence>MATEWHLMILAKIWTEYLALTAPILPPPTELQSEEGLALHEWRGKKINYGDKKEILNPFRSRMATEWHLMILAKIWTEYLALTAPILPPPTELQSEEGLALHEWRGVVVIKTVIEQNSLSWFFGYELALQFSTFLSITRSYYKGAAGALLVYDITRKHYTQLIPIMQNKTILHQKLPTWTKAFGTVADCDALSLCTVLVFTPA</sequence>
<keyword evidence="1" id="KW-0732">Signal</keyword>
<evidence type="ECO:0000313" key="3">
    <source>
        <dbReference type="Proteomes" id="UP000834106"/>
    </source>
</evidence>
<organism evidence="2 3">
    <name type="scientific">Fraxinus pennsylvanica</name>
    <dbReference type="NCBI Taxonomy" id="56036"/>
    <lineage>
        <taxon>Eukaryota</taxon>
        <taxon>Viridiplantae</taxon>
        <taxon>Streptophyta</taxon>
        <taxon>Embryophyta</taxon>
        <taxon>Tracheophyta</taxon>
        <taxon>Spermatophyta</taxon>
        <taxon>Magnoliopsida</taxon>
        <taxon>eudicotyledons</taxon>
        <taxon>Gunneridae</taxon>
        <taxon>Pentapetalae</taxon>
        <taxon>asterids</taxon>
        <taxon>lamiids</taxon>
        <taxon>Lamiales</taxon>
        <taxon>Oleaceae</taxon>
        <taxon>Oleeae</taxon>
        <taxon>Fraxinus</taxon>
    </lineage>
</organism>
<name>A0AAD2EDM9_9LAMI</name>